<dbReference type="Proteomes" id="UP000037558">
    <property type="component" value="Unassembled WGS sequence"/>
</dbReference>
<proteinExistence type="predicted"/>
<dbReference type="AlphaFoldDB" id="A0A0M0LI43"/>
<dbReference type="STRING" id="284581.AMD01_02555"/>
<keyword evidence="2" id="KW-1185">Reference proteome</keyword>
<dbReference type="EMBL" id="LILC01000002">
    <property type="protein sequence ID" value="KOO50646.1"/>
    <property type="molecule type" value="Genomic_DNA"/>
</dbReference>
<accession>A0A0M0LI43</accession>
<sequence length="314" mass="38218">MDRLLSSIKQQTSFFNMDNISRTEAYANYYNKHREIKWSFLASMVSRNAGWNMCDLEGEWMSQAINQKQRGILFQTYERANWLIFQDAYPQLLLYEASLQHQTPLFHLLSHFGVSRFMQEQWEEFWETRNEKMLMHALIVNEQNIIQKPVMKHPFYQKKVFKSFVFQFQDWLHFSSVLFPTLEGELYGCSVHHFWNVSKRIELGKKLAQLLFDPMLYPLFWKFSQKTAHTGSRHDYEQYFHSWKRPTTPILRITYPIVHHHQSETNEWLVRKSKVTRWMTAPVVLKQTHLTSWYQKKEIELHMLILAEQWWRKR</sequence>
<dbReference type="Pfam" id="PF10720">
    <property type="entry name" value="DUF2515"/>
    <property type="match status" value="1"/>
</dbReference>
<name>A0A0M0LI43_9BACI</name>
<comment type="caution">
    <text evidence="1">The sequence shown here is derived from an EMBL/GenBank/DDBJ whole genome shotgun (WGS) entry which is preliminary data.</text>
</comment>
<reference evidence="2" key="1">
    <citation type="submission" date="2015-08" db="EMBL/GenBank/DDBJ databases">
        <title>Fjat-14210 dsm16467.</title>
        <authorList>
            <person name="Liu B."/>
            <person name="Wang J."/>
            <person name="Zhu Y."/>
            <person name="Liu G."/>
            <person name="Chen Q."/>
            <person name="Chen Z."/>
            <person name="Lan J."/>
            <person name="Che J."/>
            <person name="Ge C."/>
            <person name="Shi H."/>
            <person name="Pan Z."/>
            <person name="Liu X."/>
        </authorList>
    </citation>
    <scope>NUCLEOTIDE SEQUENCE [LARGE SCALE GENOMIC DNA]</scope>
    <source>
        <strain evidence="2">DSM 16467</strain>
    </source>
</reference>
<evidence type="ECO:0008006" key="3">
    <source>
        <dbReference type="Google" id="ProtNLM"/>
    </source>
</evidence>
<gene>
    <name evidence="1" type="ORF">AMD01_02555</name>
</gene>
<protein>
    <recommendedName>
        <fullName evidence="3">DUF2515 domain-containing protein</fullName>
    </recommendedName>
</protein>
<dbReference type="PATRIC" id="fig|284581.3.peg.780"/>
<evidence type="ECO:0000313" key="2">
    <source>
        <dbReference type="Proteomes" id="UP000037558"/>
    </source>
</evidence>
<evidence type="ECO:0000313" key="1">
    <source>
        <dbReference type="EMBL" id="KOO50646.1"/>
    </source>
</evidence>
<dbReference type="InterPro" id="IPR019658">
    <property type="entry name" value="DUF2515"/>
</dbReference>
<organism evidence="1 2">
    <name type="scientific">Priestia koreensis</name>
    <dbReference type="NCBI Taxonomy" id="284581"/>
    <lineage>
        <taxon>Bacteria</taxon>
        <taxon>Bacillati</taxon>
        <taxon>Bacillota</taxon>
        <taxon>Bacilli</taxon>
        <taxon>Bacillales</taxon>
        <taxon>Bacillaceae</taxon>
        <taxon>Priestia</taxon>
    </lineage>
</organism>